<dbReference type="Pfam" id="PF12796">
    <property type="entry name" value="Ank_2"/>
    <property type="match status" value="1"/>
</dbReference>
<sequence>MGSTENQNIPSKPAEEELEDILLSCRYGELEEVQSFVSQYGINALADARDDRGCGCLHMVSGNGHIDLLNYLLPLLPPTQFSLQNSSGSTALHWASLNGHLPIVKALILHPSSPGDKLIDIKNSSGHTAVGEAEMMERNEVAVWLVGRMLLGDDKEPEANKEDRDEKQPVGVEDKDGEDDEEEVELYRMSLNDKGEVEVKEPENKA</sequence>
<organism evidence="5">
    <name type="scientific">Phaffia rhodozyma</name>
    <name type="common">Yeast</name>
    <name type="synonym">Xanthophyllomyces dendrorhous</name>
    <dbReference type="NCBI Taxonomy" id="264483"/>
    <lineage>
        <taxon>Eukaryota</taxon>
        <taxon>Fungi</taxon>
        <taxon>Dikarya</taxon>
        <taxon>Basidiomycota</taxon>
        <taxon>Agaricomycotina</taxon>
        <taxon>Tremellomycetes</taxon>
        <taxon>Cystofilobasidiales</taxon>
        <taxon>Mrakiaceae</taxon>
        <taxon>Phaffia</taxon>
    </lineage>
</organism>
<feature type="region of interest" description="Disordered" evidence="4">
    <location>
        <begin position="154"/>
        <end position="206"/>
    </location>
</feature>
<feature type="compositionally biased region" description="Basic and acidic residues" evidence="4">
    <location>
        <begin position="191"/>
        <end position="206"/>
    </location>
</feature>
<dbReference type="AlphaFoldDB" id="A0A0F7SNQ4"/>
<dbReference type="PROSITE" id="PS50088">
    <property type="entry name" value="ANK_REPEAT"/>
    <property type="match status" value="1"/>
</dbReference>
<feature type="compositionally biased region" description="Acidic residues" evidence="4">
    <location>
        <begin position="175"/>
        <end position="184"/>
    </location>
</feature>
<feature type="compositionally biased region" description="Basic and acidic residues" evidence="4">
    <location>
        <begin position="154"/>
        <end position="174"/>
    </location>
</feature>
<evidence type="ECO:0000256" key="4">
    <source>
        <dbReference type="SAM" id="MobiDB-lite"/>
    </source>
</evidence>
<evidence type="ECO:0000256" key="2">
    <source>
        <dbReference type="ARBA" id="ARBA00023043"/>
    </source>
</evidence>
<evidence type="ECO:0000256" key="3">
    <source>
        <dbReference type="PROSITE-ProRule" id="PRU00023"/>
    </source>
</evidence>
<accession>A0A0F7SNQ4</accession>
<keyword evidence="2 3" id="KW-0040">ANK repeat</keyword>
<protein>
    <submittedName>
        <fullName evidence="5">FOG: Ankyrin repeat</fullName>
    </submittedName>
</protein>
<dbReference type="InterPro" id="IPR002110">
    <property type="entry name" value="Ankyrin_rpt"/>
</dbReference>
<evidence type="ECO:0000256" key="1">
    <source>
        <dbReference type="ARBA" id="ARBA00022737"/>
    </source>
</evidence>
<feature type="repeat" description="ANK" evidence="3">
    <location>
        <begin position="87"/>
        <end position="108"/>
    </location>
</feature>
<dbReference type="InterPro" id="IPR036770">
    <property type="entry name" value="Ankyrin_rpt-contain_sf"/>
</dbReference>
<dbReference type="SUPFAM" id="SSF48403">
    <property type="entry name" value="Ankyrin repeat"/>
    <property type="match status" value="1"/>
</dbReference>
<evidence type="ECO:0000313" key="5">
    <source>
        <dbReference type="EMBL" id="CED83046.1"/>
    </source>
</evidence>
<keyword evidence="1" id="KW-0677">Repeat</keyword>
<dbReference type="Gene3D" id="1.25.40.20">
    <property type="entry name" value="Ankyrin repeat-containing domain"/>
    <property type="match status" value="1"/>
</dbReference>
<reference evidence="5" key="1">
    <citation type="submission" date="2014-08" db="EMBL/GenBank/DDBJ databases">
        <authorList>
            <person name="Sharma Rahul"/>
            <person name="Thines Marco"/>
        </authorList>
    </citation>
    <scope>NUCLEOTIDE SEQUENCE</scope>
</reference>
<dbReference type="PANTHER" id="PTHR24188">
    <property type="entry name" value="ANKYRIN REPEAT PROTEIN"/>
    <property type="match status" value="1"/>
</dbReference>
<dbReference type="PANTHER" id="PTHR24188:SF29">
    <property type="entry name" value="GH09064P"/>
    <property type="match status" value="1"/>
</dbReference>
<dbReference type="PROSITE" id="PS50297">
    <property type="entry name" value="ANK_REP_REGION"/>
    <property type="match status" value="1"/>
</dbReference>
<dbReference type="EMBL" id="LN483142">
    <property type="protein sequence ID" value="CED83046.1"/>
    <property type="molecule type" value="Genomic_DNA"/>
</dbReference>
<proteinExistence type="predicted"/>
<name>A0A0F7SNQ4_PHARH</name>
<dbReference type="SMART" id="SM00248">
    <property type="entry name" value="ANK"/>
    <property type="match status" value="2"/>
</dbReference>